<sequence>MELDKLQKGFFGYKKASVYEYIVSLEEEFSARLSEKDEQLKTNEEKYQSRIRQLESEIRNLQSKYDAQCKEQSVITSTLVEAKRFAEQLKEESQAKEEEARTKFEEELQESYRRLKGYQEQIDSLRSNFAEILHTMDDQLSEVAQAVETTKQECAGRNMSLFERKAE</sequence>
<gene>
    <name evidence="2" type="ORF">H9X83_11315</name>
</gene>
<reference evidence="2 3" key="1">
    <citation type="journal article" date="2021" name="Sci. Rep.">
        <title>The distribution of antibiotic resistance genes in chicken gut microbiota commensals.</title>
        <authorList>
            <person name="Juricova H."/>
            <person name="Matiasovicova J."/>
            <person name="Kubasova T."/>
            <person name="Cejkova D."/>
            <person name="Rychlik I."/>
        </authorList>
    </citation>
    <scope>NUCLEOTIDE SEQUENCE [LARGE SCALE GENOMIC DNA]</scope>
    <source>
        <strain evidence="2 3">An431b</strain>
    </source>
</reference>
<dbReference type="EMBL" id="JACSNV010000020">
    <property type="protein sequence ID" value="MBM6878738.1"/>
    <property type="molecule type" value="Genomic_DNA"/>
</dbReference>
<comment type="caution">
    <text evidence="2">The sequence shown here is derived from an EMBL/GenBank/DDBJ whole genome shotgun (WGS) entry which is preliminary data.</text>
</comment>
<proteinExistence type="predicted"/>
<evidence type="ECO:0008006" key="4">
    <source>
        <dbReference type="Google" id="ProtNLM"/>
    </source>
</evidence>
<dbReference type="RefSeq" id="WP_205134398.1">
    <property type="nucleotide sequence ID" value="NZ_JACSNT010000018.1"/>
</dbReference>
<protein>
    <recommendedName>
        <fullName evidence="4">Cell division protein DivIVA</fullName>
    </recommendedName>
</protein>
<feature type="coiled-coil region" evidence="1">
    <location>
        <begin position="37"/>
        <end position="128"/>
    </location>
</feature>
<organism evidence="2 3">
    <name type="scientific">Anaerotignum lactatifermentans</name>
    <dbReference type="NCBI Taxonomy" id="160404"/>
    <lineage>
        <taxon>Bacteria</taxon>
        <taxon>Bacillati</taxon>
        <taxon>Bacillota</taxon>
        <taxon>Clostridia</taxon>
        <taxon>Lachnospirales</taxon>
        <taxon>Anaerotignaceae</taxon>
        <taxon>Anaerotignum</taxon>
    </lineage>
</organism>
<evidence type="ECO:0000313" key="3">
    <source>
        <dbReference type="Proteomes" id="UP000729290"/>
    </source>
</evidence>
<keyword evidence="1" id="KW-0175">Coiled coil</keyword>
<evidence type="ECO:0000256" key="1">
    <source>
        <dbReference type="SAM" id="Coils"/>
    </source>
</evidence>
<dbReference type="Proteomes" id="UP000729290">
    <property type="component" value="Unassembled WGS sequence"/>
</dbReference>
<name>A0ABS2GDW9_9FIRM</name>
<keyword evidence="3" id="KW-1185">Reference proteome</keyword>
<accession>A0ABS2GDW9</accession>
<evidence type="ECO:0000313" key="2">
    <source>
        <dbReference type="EMBL" id="MBM6878738.1"/>
    </source>
</evidence>